<accession>A0A5K7S368</accession>
<protein>
    <submittedName>
        <fullName evidence="1">Uncharacterized protein</fullName>
    </submittedName>
</protein>
<organism evidence="1 2">
    <name type="scientific">Aquipluma nitroreducens</name>
    <dbReference type="NCBI Taxonomy" id="2010828"/>
    <lineage>
        <taxon>Bacteria</taxon>
        <taxon>Pseudomonadati</taxon>
        <taxon>Bacteroidota</taxon>
        <taxon>Bacteroidia</taxon>
        <taxon>Marinilabiliales</taxon>
        <taxon>Prolixibacteraceae</taxon>
        <taxon>Aquipluma</taxon>
    </lineage>
</organism>
<reference evidence="1" key="1">
    <citation type="journal article" date="2020" name="Int. J. Syst. Evol. Microbiol.">
        <title>Aquipluma nitroreducens gen. nov. sp. nov., a novel facultatively anaerobic bacterium isolated from a freshwater lake.</title>
        <authorList>
            <person name="Watanabe M."/>
            <person name="Kojima H."/>
            <person name="Fukui M."/>
        </authorList>
    </citation>
    <scope>NUCLEOTIDE SEQUENCE</scope>
    <source>
        <strain evidence="1">MeG22</strain>
    </source>
</reference>
<dbReference type="AlphaFoldDB" id="A0A5K7S368"/>
<dbReference type="EMBL" id="AP018694">
    <property type="protein sequence ID" value="BBE15983.1"/>
    <property type="molecule type" value="Genomic_DNA"/>
</dbReference>
<proteinExistence type="predicted"/>
<dbReference type="KEGG" id="anf:AQPE_0120"/>
<sequence length="37" mass="4027">MSNISSVKFGWNGFSVGSSSENSRLSWIITDRVTCSS</sequence>
<evidence type="ECO:0000313" key="2">
    <source>
        <dbReference type="Proteomes" id="UP001193389"/>
    </source>
</evidence>
<gene>
    <name evidence="1" type="ORF">AQPE_0120</name>
</gene>
<evidence type="ECO:0000313" key="1">
    <source>
        <dbReference type="EMBL" id="BBE15983.1"/>
    </source>
</evidence>
<keyword evidence="2" id="KW-1185">Reference proteome</keyword>
<name>A0A5K7S368_9BACT</name>
<dbReference type="Proteomes" id="UP001193389">
    <property type="component" value="Chromosome"/>
</dbReference>